<reference evidence="1" key="2">
    <citation type="submission" date="2020-11" db="EMBL/GenBank/DDBJ databases">
        <authorList>
            <person name="McCartney M.A."/>
            <person name="Auch B."/>
            <person name="Kono T."/>
            <person name="Mallez S."/>
            <person name="Becker A."/>
            <person name="Gohl D.M."/>
            <person name="Silverstein K.A.T."/>
            <person name="Koren S."/>
            <person name="Bechman K.B."/>
            <person name="Herman A."/>
            <person name="Abrahante J.E."/>
            <person name="Garbe J."/>
        </authorList>
    </citation>
    <scope>NUCLEOTIDE SEQUENCE</scope>
    <source>
        <strain evidence="1">Duluth1</strain>
        <tissue evidence="1">Whole animal</tissue>
    </source>
</reference>
<evidence type="ECO:0000313" key="2">
    <source>
        <dbReference type="Proteomes" id="UP000828390"/>
    </source>
</evidence>
<dbReference type="AlphaFoldDB" id="A0A9D4FHP3"/>
<accession>A0A9D4FHP3</accession>
<evidence type="ECO:0000313" key="1">
    <source>
        <dbReference type="EMBL" id="KAH3799329.1"/>
    </source>
</evidence>
<dbReference type="SUPFAM" id="SSF75011">
    <property type="entry name" value="3-carboxy-cis,cis-mucoante lactonizing enzyme"/>
    <property type="match status" value="1"/>
</dbReference>
<proteinExistence type="predicted"/>
<dbReference type="EMBL" id="JAIWYP010000007">
    <property type="protein sequence ID" value="KAH3799329.1"/>
    <property type="molecule type" value="Genomic_DNA"/>
</dbReference>
<sequence>MTSTGRVFVFGSSVSQVDTDGKKVLNSITLDMPSPGSVYINEDTNKMIVGLWNNDNVIVFKTKTKLTLLFIIFIHNIRNYQ</sequence>
<comment type="caution">
    <text evidence="1">The sequence shown here is derived from an EMBL/GenBank/DDBJ whole genome shotgun (WGS) entry which is preliminary data.</text>
</comment>
<dbReference type="Gene3D" id="2.130.10.10">
    <property type="entry name" value="YVTN repeat-like/Quinoprotein amine dehydrogenase"/>
    <property type="match status" value="1"/>
</dbReference>
<protein>
    <submittedName>
        <fullName evidence="1">Uncharacterized protein</fullName>
    </submittedName>
</protein>
<dbReference type="InterPro" id="IPR015943">
    <property type="entry name" value="WD40/YVTN_repeat-like_dom_sf"/>
</dbReference>
<dbReference type="Proteomes" id="UP000828390">
    <property type="component" value="Unassembled WGS sequence"/>
</dbReference>
<keyword evidence="2" id="KW-1185">Reference proteome</keyword>
<gene>
    <name evidence="1" type="ORF">DPMN_152936</name>
</gene>
<reference evidence="1" key="1">
    <citation type="journal article" date="2019" name="bioRxiv">
        <title>The Genome of the Zebra Mussel, Dreissena polymorpha: A Resource for Invasive Species Research.</title>
        <authorList>
            <person name="McCartney M.A."/>
            <person name="Auch B."/>
            <person name="Kono T."/>
            <person name="Mallez S."/>
            <person name="Zhang Y."/>
            <person name="Obille A."/>
            <person name="Becker A."/>
            <person name="Abrahante J.E."/>
            <person name="Garbe J."/>
            <person name="Badalamenti J.P."/>
            <person name="Herman A."/>
            <person name="Mangelson H."/>
            <person name="Liachko I."/>
            <person name="Sullivan S."/>
            <person name="Sone E.D."/>
            <person name="Koren S."/>
            <person name="Silverstein K.A.T."/>
            <person name="Beckman K.B."/>
            <person name="Gohl D.M."/>
        </authorList>
    </citation>
    <scope>NUCLEOTIDE SEQUENCE</scope>
    <source>
        <strain evidence="1">Duluth1</strain>
        <tissue evidence="1">Whole animal</tissue>
    </source>
</reference>
<organism evidence="1 2">
    <name type="scientific">Dreissena polymorpha</name>
    <name type="common">Zebra mussel</name>
    <name type="synonym">Mytilus polymorpha</name>
    <dbReference type="NCBI Taxonomy" id="45954"/>
    <lineage>
        <taxon>Eukaryota</taxon>
        <taxon>Metazoa</taxon>
        <taxon>Spiralia</taxon>
        <taxon>Lophotrochozoa</taxon>
        <taxon>Mollusca</taxon>
        <taxon>Bivalvia</taxon>
        <taxon>Autobranchia</taxon>
        <taxon>Heteroconchia</taxon>
        <taxon>Euheterodonta</taxon>
        <taxon>Imparidentia</taxon>
        <taxon>Neoheterodontei</taxon>
        <taxon>Myida</taxon>
        <taxon>Dreissenoidea</taxon>
        <taxon>Dreissenidae</taxon>
        <taxon>Dreissena</taxon>
    </lineage>
</organism>
<name>A0A9D4FHP3_DREPO</name>